<keyword evidence="2" id="KW-0315">Glutamine amidotransferase</keyword>
<dbReference type="EMBL" id="CP060010">
    <property type="protein sequence ID" value="QTN36065.1"/>
    <property type="molecule type" value="Genomic_DNA"/>
</dbReference>
<dbReference type="PROSITE" id="PS51273">
    <property type="entry name" value="GATASE_TYPE_1"/>
    <property type="match status" value="1"/>
</dbReference>
<gene>
    <name evidence="2" type="ORF">HZ995_00600</name>
</gene>
<reference evidence="2" key="1">
    <citation type="submission" date="2020-07" db="EMBL/GenBank/DDBJ databases">
        <title>Genome sequences of bacteria associated with the marine, planktonic diatom Thalassiosira profunda strain ECT2AJA-044.</title>
        <authorList>
            <person name="Gargas C.B."/>
            <person name="Roberts W.R."/>
            <person name="Alverson A.J."/>
        </authorList>
    </citation>
    <scope>NUCLEOTIDE SEQUENCE</scope>
    <source>
        <strain evidence="2">ECT2AJA-044</strain>
    </source>
</reference>
<dbReference type="KEGG" id="cact:HZ995_00600"/>
<dbReference type="Pfam" id="PF00117">
    <property type="entry name" value="GATase"/>
    <property type="match status" value="1"/>
</dbReference>
<dbReference type="InterPro" id="IPR017926">
    <property type="entry name" value="GATASE"/>
</dbReference>
<dbReference type="InterPro" id="IPR044992">
    <property type="entry name" value="ChyE-like"/>
</dbReference>
<proteinExistence type="predicted"/>
<dbReference type="AlphaFoldDB" id="A0A975EQ05"/>
<accession>A0A975EQ05</accession>
<feature type="domain" description="Glutamine amidotransferase" evidence="1">
    <location>
        <begin position="16"/>
        <end position="178"/>
    </location>
</feature>
<sequence>MKIGFLLCGTMPQPAIDAHGDYTELYAELLGGQGFTFDSWNVHAGDFPESPQDADGWLISGSKHGAYEDHDWIPPLEDFIRASVEAARPIVGICFGHQIIAQALGGKVEKYEGGWTLGRQTYDFAGLDLPLMAWHQDQVTEIPEGVQIIASTDRCKHAALLYGDRAFTMQPHPEFDAETVEILAEVNKANVPDELLKAIPNGLYEPIADEILADQISDFFRLSRNP</sequence>
<dbReference type="PANTHER" id="PTHR42695">
    <property type="entry name" value="GLUTAMINE AMIDOTRANSFERASE YLR126C-RELATED"/>
    <property type="match status" value="1"/>
</dbReference>
<dbReference type="CDD" id="cd01741">
    <property type="entry name" value="GATase1_1"/>
    <property type="match status" value="1"/>
</dbReference>
<evidence type="ECO:0000259" key="1">
    <source>
        <dbReference type="Pfam" id="PF00117"/>
    </source>
</evidence>
<evidence type="ECO:0000313" key="2">
    <source>
        <dbReference type="EMBL" id="QTN36065.1"/>
    </source>
</evidence>
<dbReference type="PANTHER" id="PTHR42695:SF5">
    <property type="entry name" value="GLUTAMINE AMIDOTRANSFERASE YLR126C-RELATED"/>
    <property type="match status" value="1"/>
</dbReference>
<dbReference type="Gene3D" id="3.40.50.880">
    <property type="match status" value="1"/>
</dbReference>
<dbReference type="RefSeq" id="WP_209356769.1">
    <property type="nucleotide sequence ID" value="NZ_CP060010.1"/>
</dbReference>
<dbReference type="InterPro" id="IPR029062">
    <property type="entry name" value="Class_I_gatase-like"/>
</dbReference>
<organism evidence="2 3">
    <name type="scientific">Cognatishimia activa</name>
    <dbReference type="NCBI Taxonomy" id="1715691"/>
    <lineage>
        <taxon>Bacteria</taxon>
        <taxon>Pseudomonadati</taxon>
        <taxon>Pseudomonadota</taxon>
        <taxon>Alphaproteobacteria</taxon>
        <taxon>Rhodobacterales</taxon>
        <taxon>Paracoccaceae</taxon>
        <taxon>Cognatishimia</taxon>
    </lineage>
</organism>
<dbReference type="Proteomes" id="UP000665026">
    <property type="component" value="Chromosome"/>
</dbReference>
<evidence type="ECO:0000313" key="3">
    <source>
        <dbReference type="Proteomes" id="UP000665026"/>
    </source>
</evidence>
<name>A0A975EQ05_9RHOB</name>
<dbReference type="SUPFAM" id="SSF52317">
    <property type="entry name" value="Class I glutamine amidotransferase-like"/>
    <property type="match status" value="1"/>
</dbReference>
<dbReference type="GO" id="GO:0005829">
    <property type="term" value="C:cytosol"/>
    <property type="evidence" value="ECO:0007669"/>
    <property type="project" value="TreeGrafter"/>
</dbReference>
<protein>
    <submittedName>
        <fullName evidence="2">Type 1 glutamine amidotransferase</fullName>
    </submittedName>
</protein>